<feature type="compositionally biased region" description="Low complexity" evidence="1">
    <location>
        <begin position="871"/>
        <end position="913"/>
    </location>
</feature>
<evidence type="ECO:0000259" key="2">
    <source>
        <dbReference type="Pfam" id="PF00501"/>
    </source>
</evidence>
<dbReference type="InterPro" id="IPR001242">
    <property type="entry name" value="Condensation_dom"/>
</dbReference>
<dbReference type="Pfam" id="PF00668">
    <property type="entry name" value="Condensation"/>
    <property type="match status" value="1"/>
</dbReference>
<name>A0A4D4L2D2_STRVO</name>
<evidence type="ECO:0008006" key="6">
    <source>
        <dbReference type="Google" id="ProtNLM"/>
    </source>
</evidence>
<feature type="compositionally biased region" description="Pro residues" evidence="1">
    <location>
        <begin position="856"/>
        <end position="870"/>
    </location>
</feature>
<dbReference type="GO" id="GO:0008610">
    <property type="term" value="P:lipid biosynthetic process"/>
    <property type="evidence" value="ECO:0007669"/>
    <property type="project" value="UniProtKB-ARBA"/>
</dbReference>
<reference evidence="4 5" key="1">
    <citation type="journal article" date="2020" name="Int. J. Syst. Evol. Microbiol.">
        <title>Reclassification of Streptomyces castelarensis and Streptomyces sporoclivatus as later heterotypic synonyms of Streptomyces antimycoticus.</title>
        <authorList>
            <person name="Komaki H."/>
            <person name="Tamura T."/>
        </authorList>
    </citation>
    <scope>NUCLEOTIDE SEQUENCE [LARGE SCALE GENOMIC DNA]</scope>
    <source>
        <strain evidence="4 5">NBRC 13459</strain>
    </source>
</reference>
<evidence type="ECO:0000313" key="4">
    <source>
        <dbReference type="EMBL" id="GDY54604.1"/>
    </source>
</evidence>
<dbReference type="FunFam" id="3.40.50.980:FF:000002">
    <property type="entry name" value="Enterobactin synthetase component F"/>
    <property type="match status" value="1"/>
</dbReference>
<dbReference type="Proteomes" id="UP000301309">
    <property type="component" value="Unassembled WGS sequence"/>
</dbReference>
<dbReference type="GO" id="GO:0005829">
    <property type="term" value="C:cytosol"/>
    <property type="evidence" value="ECO:0007669"/>
    <property type="project" value="TreeGrafter"/>
</dbReference>
<dbReference type="GO" id="GO:0031177">
    <property type="term" value="F:phosphopantetheine binding"/>
    <property type="evidence" value="ECO:0007669"/>
    <property type="project" value="TreeGrafter"/>
</dbReference>
<dbReference type="FunFam" id="3.40.50.980:FF:000001">
    <property type="entry name" value="Non-ribosomal peptide synthetase"/>
    <property type="match status" value="1"/>
</dbReference>
<dbReference type="FunFam" id="3.30.559.10:FF:000012">
    <property type="entry name" value="Non-ribosomal peptide synthetase"/>
    <property type="match status" value="1"/>
</dbReference>
<dbReference type="InterPro" id="IPR000873">
    <property type="entry name" value="AMP-dep_synth/lig_dom"/>
</dbReference>
<dbReference type="Pfam" id="PF00501">
    <property type="entry name" value="AMP-binding"/>
    <property type="match status" value="1"/>
</dbReference>
<dbReference type="PANTHER" id="PTHR45527">
    <property type="entry name" value="NONRIBOSOMAL PEPTIDE SYNTHETASE"/>
    <property type="match status" value="1"/>
</dbReference>
<dbReference type="SUPFAM" id="SSF56801">
    <property type="entry name" value="Acetyl-CoA synthetase-like"/>
    <property type="match status" value="1"/>
</dbReference>
<dbReference type="Gene3D" id="3.30.559.10">
    <property type="entry name" value="Chloramphenicol acetyltransferase-like domain"/>
    <property type="match status" value="1"/>
</dbReference>
<protein>
    <recommendedName>
        <fullName evidence="6">Carrier domain-containing protein</fullName>
    </recommendedName>
</protein>
<evidence type="ECO:0000313" key="5">
    <source>
        <dbReference type="Proteomes" id="UP000301309"/>
    </source>
</evidence>
<dbReference type="GO" id="GO:0043041">
    <property type="term" value="P:amino acid activation for nonribosomal peptide biosynthetic process"/>
    <property type="evidence" value="ECO:0007669"/>
    <property type="project" value="TreeGrafter"/>
</dbReference>
<dbReference type="PRINTS" id="PR01217">
    <property type="entry name" value="PRICHEXTENSN"/>
</dbReference>
<dbReference type="SUPFAM" id="SSF52777">
    <property type="entry name" value="CoA-dependent acyltransferases"/>
    <property type="match status" value="2"/>
</dbReference>
<dbReference type="AlphaFoldDB" id="A0A4D4L2D2"/>
<dbReference type="GO" id="GO:0044550">
    <property type="term" value="P:secondary metabolite biosynthetic process"/>
    <property type="evidence" value="ECO:0007669"/>
    <property type="project" value="TreeGrafter"/>
</dbReference>
<dbReference type="CDD" id="cd19540">
    <property type="entry name" value="LCL_NRPS-like"/>
    <property type="match status" value="1"/>
</dbReference>
<evidence type="ECO:0000256" key="1">
    <source>
        <dbReference type="SAM" id="MobiDB-lite"/>
    </source>
</evidence>
<dbReference type="Gene3D" id="3.40.50.980">
    <property type="match status" value="2"/>
</dbReference>
<evidence type="ECO:0000259" key="3">
    <source>
        <dbReference type="Pfam" id="PF00668"/>
    </source>
</evidence>
<feature type="domain" description="AMP-dependent synthetase/ligase" evidence="2">
    <location>
        <begin position="505"/>
        <end position="823"/>
    </location>
</feature>
<feature type="compositionally biased region" description="Pro residues" evidence="1">
    <location>
        <begin position="914"/>
        <end position="926"/>
    </location>
</feature>
<dbReference type="PROSITE" id="PS00455">
    <property type="entry name" value="AMP_BINDING"/>
    <property type="match status" value="1"/>
</dbReference>
<dbReference type="GO" id="GO:0003824">
    <property type="term" value="F:catalytic activity"/>
    <property type="evidence" value="ECO:0007669"/>
    <property type="project" value="InterPro"/>
</dbReference>
<dbReference type="EMBL" id="BJHW01000001">
    <property type="protein sequence ID" value="GDY54604.1"/>
    <property type="molecule type" value="Genomic_DNA"/>
</dbReference>
<gene>
    <name evidence="4" type="ORF">SVIO_052270</name>
</gene>
<dbReference type="InterPro" id="IPR023213">
    <property type="entry name" value="CAT-like_dom_sf"/>
</dbReference>
<organism evidence="4 5">
    <name type="scientific">Streptomyces violaceusniger</name>
    <dbReference type="NCBI Taxonomy" id="68280"/>
    <lineage>
        <taxon>Bacteria</taxon>
        <taxon>Bacillati</taxon>
        <taxon>Actinomycetota</taxon>
        <taxon>Actinomycetes</taxon>
        <taxon>Kitasatosporales</taxon>
        <taxon>Streptomycetaceae</taxon>
        <taxon>Streptomyces</taxon>
        <taxon>Streptomyces violaceusniger group</taxon>
    </lineage>
</organism>
<dbReference type="InterPro" id="IPR020845">
    <property type="entry name" value="AMP-binding_CS"/>
</dbReference>
<feature type="region of interest" description="Disordered" evidence="1">
    <location>
        <begin position="797"/>
        <end position="938"/>
    </location>
</feature>
<accession>A0A4D4L2D2</accession>
<proteinExistence type="predicted"/>
<keyword evidence="5" id="KW-1185">Reference proteome</keyword>
<feature type="domain" description="Condensation" evidence="3">
    <location>
        <begin position="35"/>
        <end position="482"/>
    </location>
</feature>
<feature type="compositionally biased region" description="Low complexity" evidence="1">
    <location>
        <begin position="813"/>
        <end position="855"/>
    </location>
</feature>
<sequence length="938" mass="100500">MRTLFQAATVAGVAAELGDADDARTPLSARERPAEIPLSPAQQRLWFLNRLGDSGGQYNLPVALRLSGTLDVKALELAFADVLARHESLRTVFPDTDGQPRQEILPTADAQPELHITSLAEEDLADALARATAARFDLATQIPIRVHLFQLAPDEYVLHVTIHHIAGDGWSMAPLSRDLSTAYAARCAGTAPEWQPLPVQYADYTLWQREVLGEESDPDSVLARQIAYWRTALADAPEELALPTDRPRPARPTHRGADVPVRLDAATHQRLLTLAQSTDSSLFMVLQAGLAALLTRHGAGTDIPIGSPIAGRTDVMLDDLVGFFVNTLVLRTDTSGDPTFRELLDRVRETDLAAYAHQDLAFERLVEILNPSRSLARHPLFQVFLSLHNNPEPELDLGGIRATSHTVPIEHARFDLTVELVEAHDGRGNPSGVTGRLEFARDLFDEGSARRLADGLVRLLEAVATDPETAIGGIEILSQAERGLVLQDWNDTGREVAPGTLPGMFEAQAARTPDTVAVVFQDQSLTYAELDARANRWAHTLRTHGVREGSFVAIAAQRSLELVTALYAVTKAGAAYVPVDPEYPAERIGWILQDAQPTLILTTTEVADSLPDNKLPRLLLDTTDVCDQPATAPVRTLPDSAAAYVIFTSGSTGRPKGVVIPHTGIHNRLAWMQHTYPLDATDRVLQKTPSGFDVSVWEFFWPLQTGATLVLARPGGHKDPAYLTRLIRDQHITTAHFVPSMLQAFLTEPTTPHCTGLRQVICSGEALPTDTVTRFHHLLPHTQLHNLYGPTEASVDVTAHTTNPTTPTPPASPSAHPSGTPAPTSSTPPCAPYPSASPASSTSPASNSPTATPTAPTSPPNASPPTPTAPPASACTAPATSPAGPPTANSNTTAAPTTRSNSAASASNSAKSKPPSPPTTPSPRPPFWSGRTSPATNA</sequence>
<comment type="caution">
    <text evidence="4">The sequence shown here is derived from an EMBL/GenBank/DDBJ whole genome shotgun (WGS) entry which is preliminary data.</text>
</comment>
<dbReference type="Gene3D" id="3.30.559.30">
    <property type="entry name" value="Nonribosomal peptide synthetase, condensation domain"/>
    <property type="match status" value="1"/>
</dbReference>
<dbReference type="PANTHER" id="PTHR45527:SF1">
    <property type="entry name" value="FATTY ACID SYNTHASE"/>
    <property type="match status" value="1"/>
</dbReference>